<feature type="transmembrane region" description="Helical" evidence="9">
    <location>
        <begin position="312"/>
        <end position="330"/>
    </location>
</feature>
<evidence type="ECO:0000256" key="9">
    <source>
        <dbReference type="HAMAP-Rule" id="MF_01148"/>
    </source>
</evidence>
<evidence type="ECO:0000256" key="7">
    <source>
        <dbReference type="ARBA" id="ARBA00023136"/>
    </source>
</evidence>
<feature type="transmembrane region" description="Helical" evidence="9">
    <location>
        <begin position="17"/>
        <end position="35"/>
    </location>
</feature>
<feature type="transmembrane region" description="Helical" evidence="9">
    <location>
        <begin position="620"/>
        <end position="638"/>
    </location>
</feature>
<dbReference type="InterPro" id="IPR004563">
    <property type="entry name" value="Apolipo_AcylTrfase"/>
</dbReference>
<keyword evidence="7 9" id="KW-0472">Membrane</keyword>
<dbReference type="InterPro" id="IPR036526">
    <property type="entry name" value="C-N_Hydrolase_sf"/>
</dbReference>
<evidence type="ECO:0000256" key="5">
    <source>
        <dbReference type="ARBA" id="ARBA00022692"/>
    </source>
</evidence>
<dbReference type="Gene3D" id="3.60.110.10">
    <property type="entry name" value="Carbon-nitrogen hydrolase"/>
    <property type="match status" value="1"/>
</dbReference>
<evidence type="ECO:0000256" key="1">
    <source>
        <dbReference type="ARBA" id="ARBA00004651"/>
    </source>
</evidence>
<feature type="transmembrane region" description="Helical" evidence="9">
    <location>
        <begin position="171"/>
        <end position="190"/>
    </location>
</feature>
<dbReference type="Pfam" id="PF20154">
    <property type="entry name" value="LNT_N"/>
    <property type="match status" value="1"/>
</dbReference>
<dbReference type="EMBL" id="UHJL01000005">
    <property type="protein sequence ID" value="SUQ25942.1"/>
    <property type="molecule type" value="Genomic_DNA"/>
</dbReference>
<comment type="catalytic activity">
    <reaction evidence="9">
        <text>N-terminal S-1,2-diacyl-sn-glyceryl-L-cysteinyl-[lipoprotein] + a glycerophospholipid = N-acyl-S-1,2-diacyl-sn-glyceryl-L-cysteinyl-[lipoprotein] + a 2-acyl-sn-glycero-3-phospholipid + H(+)</text>
        <dbReference type="Rhea" id="RHEA:48228"/>
        <dbReference type="Rhea" id="RHEA-COMP:14681"/>
        <dbReference type="Rhea" id="RHEA-COMP:14684"/>
        <dbReference type="ChEBI" id="CHEBI:15378"/>
        <dbReference type="ChEBI" id="CHEBI:136912"/>
        <dbReference type="ChEBI" id="CHEBI:140656"/>
        <dbReference type="ChEBI" id="CHEBI:140657"/>
        <dbReference type="ChEBI" id="CHEBI:140660"/>
        <dbReference type="EC" id="2.3.1.269"/>
    </reaction>
</comment>
<dbReference type="NCBIfam" id="TIGR00546">
    <property type="entry name" value="lnt"/>
    <property type="match status" value="1"/>
</dbReference>
<keyword evidence="8 9" id="KW-0012">Acyltransferase</keyword>
<dbReference type="InterPro" id="IPR045378">
    <property type="entry name" value="LNT_N"/>
</dbReference>
<feature type="domain" description="CN hydrolase" evidence="10">
    <location>
        <begin position="355"/>
        <end position="603"/>
    </location>
</feature>
<accession>A0A380S7V9</accession>
<evidence type="ECO:0000256" key="6">
    <source>
        <dbReference type="ARBA" id="ARBA00022989"/>
    </source>
</evidence>
<dbReference type="UniPathway" id="UPA00666"/>
<gene>
    <name evidence="9" type="primary">lnt</name>
    <name evidence="11" type="ORF">SAMN05661053_2745</name>
</gene>
<feature type="transmembrane region" description="Helical" evidence="9">
    <location>
        <begin position="125"/>
        <end position="142"/>
    </location>
</feature>
<sequence length="648" mass="73723">MTIDQFLNKLKALPRAYKIYIAVLVAVEFVLFLLRPDTPGLYTQIPQLLPIVAALPFLFIKNARRPFARFMNTYGIIVFTFLALDYLTRSHAGLFQIVTTFIPMMLYWFALFIRWNVKLFKQKNARIAIALATISWGFLAFAFPPLPLGPATLVLLVPWFIMLNKYNRETAVFATFWASMVYNTVNYYWIRNVMNVETAPSGLIFLGLILLIAYLSLFNVLAAFAYSTAKNLKIKGKAYLLILFPVFFASIEMFRTHGDFAFPWNHLGYTFGNYLELIQALSIIGVFGYTILIVTSNQVVAYAFLQKGRKKLALFAVPFVIFMALLIHGSCVLSSPEAAPYYNASAPENPSIAMVQPSIAQGAKWSKARFDSIVTKTFNMALDSVQPGTNLILLAETAIPDHIRRQPLVLRRLHQMADMRNSSILTGALDYKRVSDDMNNPRRFEIYNASFLFTPGDPNFPQRYIKKHLVPFSERIPFDDVFPILNYVDLGEGDFVPGKETPVYGPYNWTPYICYDAIFGDLIRDAIRAGSRLMVNITNDGWFGRSTAPFQHLNIVRHLAVTYGYPVARLANSGVSAFIDQYGHYDQNTGIFEMRVIQRKMPLKTRSTFYTSVGEFVETALLWFFAIYLIAIFAISRLHKGDARLNRA</sequence>
<feature type="transmembrane region" description="Helical" evidence="9">
    <location>
        <begin position="202"/>
        <end position="226"/>
    </location>
</feature>
<evidence type="ECO:0000313" key="12">
    <source>
        <dbReference type="Proteomes" id="UP000255423"/>
    </source>
</evidence>
<feature type="transmembrane region" description="Helical" evidence="9">
    <location>
        <begin position="277"/>
        <end position="305"/>
    </location>
</feature>
<dbReference type="HAMAP" id="MF_01148">
    <property type="entry name" value="Lnt"/>
    <property type="match status" value="1"/>
</dbReference>
<comment type="pathway">
    <text evidence="9">Protein modification; lipoprotein biosynthesis (N-acyl transfer).</text>
</comment>
<evidence type="ECO:0000256" key="4">
    <source>
        <dbReference type="ARBA" id="ARBA00022679"/>
    </source>
</evidence>
<evidence type="ECO:0000259" key="10">
    <source>
        <dbReference type="PROSITE" id="PS50263"/>
    </source>
</evidence>
<dbReference type="GO" id="GO:0005886">
    <property type="term" value="C:plasma membrane"/>
    <property type="evidence" value="ECO:0007669"/>
    <property type="project" value="UniProtKB-SubCell"/>
</dbReference>
<dbReference type="Pfam" id="PF00795">
    <property type="entry name" value="CN_hydrolase"/>
    <property type="match status" value="1"/>
</dbReference>
<dbReference type="PANTHER" id="PTHR38686">
    <property type="entry name" value="APOLIPOPROTEIN N-ACYLTRANSFERASE"/>
    <property type="match status" value="1"/>
</dbReference>
<dbReference type="SUPFAM" id="SSF56317">
    <property type="entry name" value="Carbon-nitrogen hydrolase"/>
    <property type="match status" value="1"/>
</dbReference>
<feature type="transmembrane region" description="Helical" evidence="9">
    <location>
        <begin position="238"/>
        <end position="257"/>
    </location>
</feature>
<dbReference type="PANTHER" id="PTHR38686:SF1">
    <property type="entry name" value="APOLIPOPROTEIN N-ACYLTRANSFERASE"/>
    <property type="match status" value="1"/>
</dbReference>
<comment type="subcellular location">
    <subcellularLocation>
        <location evidence="1 9">Cell membrane</location>
        <topology evidence="1 9">Multi-pass membrane protein</topology>
    </subcellularLocation>
</comment>
<name>A0A380S7V9_FIBSU</name>
<protein>
    <recommendedName>
        <fullName evidence="9">Apolipoprotein N-acyltransferase</fullName>
        <shortName evidence="9">ALP N-acyltransferase</shortName>
        <ecNumber evidence="9">2.3.1.269</ecNumber>
    </recommendedName>
</protein>
<reference evidence="11 12" key="1">
    <citation type="submission" date="2017-08" db="EMBL/GenBank/DDBJ databases">
        <authorList>
            <person name="de Groot N.N."/>
        </authorList>
    </citation>
    <scope>NUCLEOTIDE SEQUENCE [LARGE SCALE GENOMIC DNA]</scope>
    <source>
        <strain evidence="11 12">HM2</strain>
    </source>
</reference>
<evidence type="ECO:0000256" key="8">
    <source>
        <dbReference type="ARBA" id="ARBA00023315"/>
    </source>
</evidence>
<keyword evidence="5 9" id="KW-0812">Transmembrane</keyword>
<comment type="similarity">
    <text evidence="2 9">Belongs to the CN hydrolase family. Apolipoprotein N-acyltransferase subfamily.</text>
</comment>
<feature type="transmembrane region" description="Helical" evidence="9">
    <location>
        <begin position="67"/>
        <end position="87"/>
    </location>
</feature>
<dbReference type="InterPro" id="IPR003010">
    <property type="entry name" value="C-N_Hydrolase"/>
</dbReference>
<organism evidence="11 12">
    <name type="scientific">Fibrobacter succinogenes</name>
    <name type="common">Bacteroides succinogenes</name>
    <dbReference type="NCBI Taxonomy" id="833"/>
    <lineage>
        <taxon>Bacteria</taxon>
        <taxon>Pseudomonadati</taxon>
        <taxon>Fibrobacterota</taxon>
        <taxon>Fibrobacteria</taxon>
        <taxon>Fibrobacterales</taxon>
        <taxon>Fibrobacteraceae</taxon>
        <taxon>Fibrobacter</taxon>
    </lineage>
</organism>
<dbReference type="PROSITE" id="PS50263">
    <property type="entry name" value="CN_HYDROLASE"/>
    <property type="match status" value="1"/>
</dbReference>
<dbReference type="CDD" id="cd07571">
    <property type="entry name" value="ALP_N-acyl_transferase"/>
    <property type="match status" value="1"/>
</dbReference>
<dbReference type="RefSeq" id="WP_258285934.1">
    <property type="nucleotide sequence ID" value="NZ_UHJL01000005.1"/>
</dbReference>
<comment type="function">
    <text evidence="9">Catalyzes the phospholipid dependent N-acylation of the N-terminal cysteine of apolipoprotein, the last step in lipoprotein maturation.</text>
</comment>
<keyword evidence="3 9" id="KW-1003">Cell membrane</keyword>
<keyword evidence="4 9" id="KW-0808">Transferase</keyword>
<evidence type="ECO:0000256" key="2">
    <source>
        <dbReference type="ARBA" id="ARBA00010065"/>
    </source>
</evidence>
<dbReference type="Proteomes" id="UP000255423">
    <property type="component" value="Unassembled WGS sequence"/>
</dbReference>
<comment type="caution">
    <text evidence="9">Lacks conserved residue(s) required for the propagation of feature annotation.</text>
</comment>
<dbReference type="EC" id="2.3.1.269" evidence="9"/>
<keyword evidence="6 9" id="KW-1133">Transmembrane helix</keyword>
<feature type="transmembrane region" description="Helical" evidence="9">
    <location>
        <begin position="41"/>
        <end position="60"/>
    </location>
</feature>
<dbReference type="GO" id="GO:0016410">
    <property type="term" value="F:N-acyltransferase activity"/>
    <property type="evidence" value="ECO:0007669"/>
    <property type="project" value="UniProtKB-UniRule"/>
</dbReference>
<evidence type="ECO:0000256" key="3">
    <source>
        <dbReference type="ARBA" id="ARBA00022475"/>
    </source>
</evidence>
<dbReference type="AlphaFoldDB" id="A0A380S7V9"/>
<feature type="transmembrane region" description="Helical" evidence="9">
    <location>
        <begin position="93"/>
        <end position="113"/>
    </location>
</feature>
<dbReference type="GO" id="GO:0042158">
    <property type="term" value="P:lipoprotein biosynthetic process"/>
    <property type="evidence" value="ECO:0007669"/>
    <property type="project" value="UniProtKB-UniRule"/>
</dbReference>
<feature type="transmembrane region" description="Helical" evidence="9">
    <location>
        <begin position="148"/>
        <end position="164"/>
    </location>
</feature>
<proteinExistence type="inferred from homology"/>
<evidence type="ECO:0000313" key="11">
    <source>
        <dbReference type="EMBL" id="SUQ25942.1"/>
    </source>
</evidence>
<keyword evidence="11" id="KW-0449">Lipoprotein</keyword>